<dbReference type="Proteomes" id="UP001151760">
    <property type="component" value="Unassembled WGS sequence"/>
</dbReference>
<dbReference type="EMBL" id="BQNB010021487">
    <property type="protein sequence ID" value="GJU06918.1"/>
    <property type="molecule type" value="Genomic_DNA"/>
</dbReference>
<reference evidence="1" key="1">
    <citation type="journal article" date="2022" name="Int. J. Mol. Sci.">
        <title>Draft Genome of Tanacetum Coccineum: Genomic Comparison of Closely Related Tanacetum-Family Plants.</title>
        <authorList>
            <person name="Yamashiro T."/>
            <person name="Shiraishi A."/>
            <person name="Nakayama K."/>
            <person name="Satake H."/>
        </authorList>
    </citation>
    <scope>NUCLEOTIDE SEQUENCE</scope>
</reference>
<evidence type="ECO:0000313" key="1">
    <source>
        <dbReference type="EMBL" id="GJU06918.1"/>
    </source>
</evidence>
<organism evidence="1 2">
    <name type="scientific">Tanacetum coccineum</name>
    <dbReference type="NCBI Taxonomy" id="301880"/>
    <lineage>
        <taxon>Eukaryota</taxon>
        <taxon>Viridiplantae</taxon>
        <taxon>Streptophyta</taxon>
        <taxon>Embryophyta</taxon>
        <taxon>Tracheophyta</taxon>
        <taxon>Spermatophyta</taxon>
        <taxon>Magnoliopsida</taxon>
        <taxon>eudicotyledons</taxon>
        <taxon>Gunneridae</taxon>
        <taxon>Pentapetalae</taxon>
        <taxon>asterids</taxon>
        <taxon>campanulids</taxon>
        <taxon>Asterales</taxon>
        <taxon>Asteraceae</taxon>
        <taxon>Asteroideae</taxon>
        <taxon>Anthemideae</taxon>
        <taxon>Anthemidinae</taxon>
        <taxon>Tanacetum</taxon>
    </lineage>
</organism>
<reference evidence="1" key="2">
    <citation type="submission" date="2022-01" db="EMBL/GenBank/DDBJ databases">
        <authorList>
            <person name="Yamashiro T."/>
            <person name="Shiraishi A."/>
            <person name="Satake H."/>
            <person name="Nakayama K."/>
        </authorList>
    </citation>
    <scope>NUCLEOTIDE SEQUENCE</scope>
</reference>
<comment type="caution">
    <text evidence="1">The sequence shown here is derived from an EMBL/GenBank/DDBJ whole genome shotgun (WGS) entry which is preliminary data.</text>
</comment>
<gene>
    <name evidence="1" type="ORF">Tco_1123348</name>
</gene>
<sequence>MLMCKQAEKGVPLQAEQADWLEDTDEEVDEQELEAHYMYMAKIQEVHTTDSTPSFDAEPLEKVHSNDDYNVFANERQHSEQPVSINNTCLVENVDSNVILDSLDMCDNDNQADQNAEECDDEGLCNGLKFGPGRSRWNGPALPMAGRLDPQAVIFKPPSSLGRPLGHLSKNLPENTIVLPVKEQIIKGQQQEQPLGSGFMITNETEFEQHEVGRLWWLPLLQESSCPLSLGVMVNCFSVLANKWIKRIWFDMLRESNIEQDENNIIRLSTVMVAKKVKELIKKDKLTITDLKGVGLEMLKSRYKNYIELEYHIDQMKSAMSDEAKWSDAEDDLTKP</sequence>
<keyword evidence="2" id="KW-1185">Reference proteome</keyword>
<protein>
    <submittedName>
        <fullName evidence="1">Uncharacterized protein</fullName>
    </submittedName>
</protein>
<proteinExistence type="predicted"/>
<evidence type="ECO:0000313" key="2">
    <source>
        <dbReference type="Proteomes" id="UP001151760"/>
    </source>
</evidence>
<name>A0ABQ5J616_9ASTR</name>
<accession>A0ABQ5J616</accession>